<reference evidence="2" key="1">
    <citation type="submission" date="2014-09" db="EMBL/GenBank/DDBJ databases">
        <authorList>
            <person name="Magalhaes I.L.F."/>
            <person name="Oliveira U."/>
            <person name="Santos F.R."/>
            <person name="Vidigal T.H.D.A."/>
            <person name="Brescovit A.D."/>
            <person name="Santos A.J."/>
        </authorList>
    </citation>
    <scope>NUCLEOTIDE SEQUENCE</scope>
    <source>
        <tissue evidence="2">Shoot tissue taken approximately 20 cm above the soil surface</tissue>
    </source>
</reference>
<keyword evidence="1" id="KW-1133">Transmembrane helix</keyword>
<protein>
    <submittedName>
        <fullName evidence="2">Uncharacterized protein</fullName>
    </submittedName>
</protein>
<evidence type="ECO:0000313" key="2">
    <source>
        <dbReference type="EMBL" id="JAD77074.1"/>
    </source>
</evidence>
<name>A0A0A9CLA3_ARUDO</name>
<evidence type="ECO:0000256" key="1">
    <source>
        <dbReference type="SAM" id="Phobius"/>
    </source>
</evidence>
<organism evidence="2">
    <name type="scientific">Arundo donax</name>
    <name type="common">Giant reed</name>
    <name type="synonym">Donax arundinaceus</name>
    <dbReference type="NCBI Taxonomy" id="35708"/>
    <lineage>
        <taxon>Eukaryota</taxon>
        <taxon>Viridiplantae</taxon>
        <taxon>Streptophyta</taxon>
        <taxon>Embryophyta</taxon>
        <taxon>Tracheophyta</taxon>
        <taxon>Spermatophyta</taxon>
        <taxon>Magnoliopsida</taxon>
        <taxon>Liliopsida</taxon>
        <taxon>Poales</taxon>
        <taxon>Poaceae</taxon>
        <taxon>PACMAD clade</taxon>
        <taxon>Arundinoideae</taxon>
        <taxon>Arundineae</taxon>
        <taxon>Arundo</taxon>
    </lineage>
</organism>
<keyword evidence="1" id="KW-0472">Membrane</keyword>
<dbReference type="EMBL" id="GBRH01220821">
    <property type="protein sequence ID" value="JAD77074.1"/>
    <property type="molecule type" value="Transcribed_RNA"/>
</dbReference>
<reference evidence="2" key="2">
    <citation type="journal article" date="2015" name="Data Brief">
        <title>Shoot transcriptome of the giant reed, Arundo donax.</title>
        <authorList>
            <person name="Barrero R.A."/>
            <person name="Guerrero F.D."/>
            <person name="Moolhuijzen P."/>
            <person name="Goolsby J.A."/>
            <person name="Tidwell J."/>
            <person name="Bellgard S.E."/>
            <person name="Bellgard M.I."/>
        </authorList>
    </citation>
    <scope>NUCLEOTIDE SEQUENCE</scope>
    <source>
        <tissue evidence="2">Shoot tissue taken approximately 20 cm above the soil surface</tissue>
    </source>
</reference>
<sequence>MSACGLLNMAKLCVWLLFHVALSTFMLYRRERSWQEWQTSPL</sequence>
<keyword evidence="1" id="KW-0812">Transmembrane</keyword>
<accession>A0A0A9CLA3</accession>
<dbReference type="AlphaFoldDB" id="A0A0A9CLA3"/>
<feature type="transmembrane region" description="Helical" evidence="1">
    <location>
        <begin position="6"/>
        <end position="28"/>
    </location>
</feature>
<proteinExistence type="predicted"/>